<dbReference type="GO" id="GO:0016798">
    <property type="term" value="F:hydrolase activity, acting on glycosyl bonds"/>
    <property type="evidence" value="ECO:0007669"/>
    <property type="project" value="UniProtKB-KW"/>
</dbReference>
<keyword evidence="3" id="KW-1185">Reference proteome</keyword>
<sequence>MKKISALLLGLMLLGAPAVQAQKVKAKAKATSTVTPASQGARWSTEKANAWYKGRQWMSGANFIPSTAINQLEMWQADSFDPKTIDKELGWAEGVGFNTMRVFLHSLAWKQDPAGFKKRMNDYLALADKHHIQTMFVFFDDCWNKTYQAGPQPAPKPGIHNSGWVQDPGDPASRDSATFMQLKPYVTDVLTSFAHDRRILLWDLYNEPGNRDKGIASLPLLRNVFAWAQAANPDQPLSAGLWNWDSGFKELNAFQATHSDVVTYHCYDDVPAHERVISLLSTHNRPLLCTEYMARPRNSRFVNIMPLLKKYNVAAINWGLVAGKTNTKYQWDVPIADGGEPNEWFHEVFRPDGTAYRQDEANFIKKMNSK</sequence>
<protein>
    <submittedName>
        <fullName evidence="2">1,4-beta-xylanase</fullName>
    </submittedName>
</protein>
<feature type="signal peptide" evidence="1">
    <location>
        <begin position="1"/>
        <end position="21"/>
    </location>
</feature>
<dbReference type="GO" id="GO:0045493">
    <property type="term" value="P:xylan catabolic process"/>
    <property type="evidence" value="ECO:0007669"/>
    <property type="project" value="UniProtKB-KW"/>
</dbReference>
<dbReference type="AlphaFoldDB" id="A0A243WDU5"/>
<reference evidence="2 3" key="1">
    <citation type="submission" date="2017-01" db="EMBL/GenBank/DDBJ databases">
        <title>A new Hymenobacter.</title>
        <authorList>
            <person name="Liang Y."/>
            <person name="Feng F."/>
        </authorList>
    </citation>
    <scope>NUCLEOTIDE SEQUENCE [LARGE SCALE GENOMIC DNA]</scope>
    <source>
        <strain evidence="2">MIMBbqt21</strain>
    </source>
</reference>
<organism evidence="2 3">
    <name type="scientific">Hymenobacter crusticola</name>
    <dbReference type="NCBI Taxonomy" id="1770526"/>
    <lineage>
        <taxon>Bacteria</taxon>
        <taxon>Pseudomonadati</taxon>
        <taxon>Bacteroidota</taxon>
        <taxon>Cytophagia</taxon>
        <taxon>Cytophagales</taxon>
        <taxon>Hymenobacteraceae</taxon>
        <taxon>Hymenobacter</taxon>
    </lineage>
</organism>
<dbReference type="Gene3D" id="3.20.20.80">
    <property type="entry name" value="Glycosidases"/>
    <property type="match status" value="1"/>
</dbReference>
<name>A0A243WDU5_9BACT</name>
<evidence type="ECO:0000256" key="1">
    <source>
        <dbReference type="SAM" id="SignalP"/>
    </source>
</evidence>
<dbReference type="RefSeq" id="WP_218779781.1">
    <property type="nucleotide sequence ID" value="NZ_MTSE01000005.1"/>
</dbReference>
<keyword evidence="2" id="KW-0624">Polysaccharide degradation</keyword>
<comment type="caution">
    <text evidence="2">The sequence shown here is derived from an EMBL/GenBank/DDBJ whole genome shotgun (WGS) entry which is preliminary data.</text>
</comment>
<keyword evidence="1" id="KW-0732">Signal</keyword>
<keyword evidence="2" id="KW-0326">Glycosidase</keyword>
<dbReference type="SUPFAM" id="SSF51445">
    <property type="entry name" value="(Trans)glycosidases"/>
    <property type="match status" value="1"/>
</dbReference>
<keyword evidence="2" id="KW-0119">Carbohydrate metabolism</keyword>
<feature type="chain" id="PRO_5012670288" evidence="1">
    <location>
        <begin position="22"/>
        <end position="370"/>
    </location>
</feature>
<accession>A0A243WDU5</accession>
<keyword evidence="2" id="KW-0378">Hydrolase</keyword>
<evidence type="ECO:0000313" key="3">
    <source>
        <dbReference type="Proteomes" id="UP000194873"/>
    </source>
</evidence>
<dbReference type="Proteomes" id="UP000194873">
    <property type="component" value="Unassembled WGS sequence"/>
</dbReference>
<gene>
    <name evidence="2" type="ORF">BXP70_12685</name>
</gene>
<proteinExistence type="predicted"/>
<evidence type="ECO:0000313" key="2">
    <source>
        <dbReference type="EMBL" id="OUJ73825.1"/>
    </source>
</evidence>
<keyword evidence="2" id="KW-0858">Xylan degradation</keyword>
<dbReference type="EMBL" id="MTSE01000005">
    <property type="protein sequence ID" value="OUJ73825.1"/>
    <property type="molecule type" value="Genomic_DNA"/>
</dbReference>
<dbReference type="InterPro" id="IPR017853">
    <property type="entry name" value="GH"/>
</dbReference>